<name>A0A2A5WN94_9GAMM</name>
<sequence>MSEVLLLIAVVAFALYWLNAIQCKDIAIECARRECKRHDVQLLDQTVHQVRISMSRDVHDRWRLWREYHFEYSADGVEREQGKVTLLGNRLNHVALGSFGPVVH</sequence>
<dbReference type="InterPro" id="IPR021732">
    <property type="entry name" value="DUF3301"/>
</dbReference>
<comment type="caution">
    <text evidence="1">The sequence shown here is derived from an EMBL/GenBank/DDBJ whole genome shotgun (WGS) entry which is preliminary data.</text>
</comment>
<protein>
    <recommendedName>
        <fullName evidence="3">DUF3301 domain-containing protein</fullName>
    </recommendedName>
</protein>
<reference evidence="1 2" key="1">
    <citation type="submission" date="2017-08" db="EMBL/GenBank/DDBJ databases">
        <title>Fine stratification of microbial communities through a metagenomic profile of the photic zone.</title>
        <authorList>
            <person name="Haro-Moreno J.M."/>
            <person name="Lopez-Perez M."/>
            <person name="De La Torre J."/>
            <person name="Picazo A."/>
            <person name="Camacho A."/>
            <person name="Rodriguez-Valera F."/>
        </authorList>
    </citation>
    <scope>NUCLEOTIDE SEQUENCE [LARGE SCALE GENOMIC DNA]</scope>
    <source>
        <strain evidence="1">MED-G24</strain>
    </source>
</reference>
<dbReference type="EMBL" id="NTKD01000045">
    <property type="protein sequence ID" value="PDH37727.1"/>
    <property type="molecule type" value="Genomic_DNA"/>
</dbReference>
<proteinExistence type="predicted"/>
<evidence type="ECO:0000313" key="2">
    <source>
        <dbReference type="Proteomes" id="UP000219327"/>
    </source>
</evidence>
<dbReference type="Pfam" id="PF11743">
    <property type="entry name" value="DUF3301"/>
    <property type="match status" value="1"/>
</dbReference>
<organism evidence="1 2">
    <name type="scientific">OM182 bacterium MED-G24</name>
    <dbReference type="NCBI Taxonomy" id="1986255"/>
    <lineage>
        <taxon>Bacteria</taxon>
        <taxon>Pseudomonadati</taxon>
        <taxon>Pseudomonadota</taxon>
        <taxon>Gammaproteobacteria</taxon>
        <taxon>OMG group</taxon>
        <taxon>OM182 clade</taxon>
    </lineage>
</organism>
<dbReference type="AlphaFoldDB" id="A0A2A5WN94"/>
<evidence type="ECO:0008006" key="3">
    <source>
        <dbReference type="Google" id="ProtNLM"/>
    </source>
</evidence>
<dbReference type="Proteomes" id="UP000219327">
    <property type="component" value="Unassembled WGS sequence"/>
</dbReference>
<gene>
    <name evidence="1" type="ORF">CNE99_07895</name>
</gene>
<accession>A0A2A5WN94</accession>
<evidence type="ECO:0000313" key="1">
    <source>
        <dbReference type="EMBL" id="PDH37727.1"/>
    </source>
</evidence>